<dbReference type="PANTHER" id="PTHR36541">
    <property type="entry name" value="SUPEROXIDE REDUCTASE-RELATED"/>
    <property type="match status" value="1"/>
</dbReference>
<name>A0A0F9TP08_9ZZZZ</name>
<dbReference type="GO" id="GO:0005506">
    <property type="term" value="F:iron ion binding"/>
    <property type="evidence" value="ECO:0007669"/>
    <property type="project" value="InterPro"/>
</dbReference>
<protein>
    <recommendedName>
        <fullName evidence="6">Desulfoferrodoxin ferrous iron-binding domain-containing protein</fullName>
    </recommendedName>
</protein>
<keyword evidence="2" id="KW-0813">Transport</keyword>
<sequence length="123" mass="13408">MPWDKLFGGVNKPADAKDLTDLEKKHLPVLCAPDSVKAGACFEVVVEVGKLLAHPNENGHFIEFVELYADDIYLARADLTAVTTCPSVRFNVSLPGAVKQLRAFARCNLHGVWVSAMSIAVKE</sequence>
<evidence type="ECO:0000259" key="6">
    <source>
        <dbReference type="Pfam" id="PF01880"/>
    </source>
</evidence>
<accession>A0A0F9TP08</accession>
<feature type="domain" description="Desulfoferrodoxin ferrous iron-binding" evidence="6">
    <location>
        <begin position="20"/>
        <end position="114"/>
    </location>
</feature>
<dbReference type="Gene3D" id="2.60.40.730">
    <property type="entry name" value="SOR catalytic domain"/>
    <property type="match status" value="1"/>
</dbReference>
<keyword evidence="4" id="KW-0249">Electron transport</keyword>
<evidence type="ECO:0000256" key="5">
    <source>
        <dbReference type="ARBA" id="ARBA00023004"/>
    </source>
</evidence>
<dbReference type="EMBL" id="LAZR01000291">
    <property type="protein sequence ID" value="KKN76697.1"/>
    <property type="molecule type" value="Genomic_DNA"/>
</dbReference>
<comment type="similarity">
    <text evidence="1">Belongs to the desulfoferrodoxin family.</text>
</comment>
<evidence type="ECO:0000313" key="7">
    <source>
        <dbReference type="EMBL" id="KKN76697.1"/>
    </source>
</evidence>
<keyword evidence="3" id="KW-0479">Metal-binding</keyword>
<evidence type="ECO:0000256" key="1">
    <source>
        <dbReference type="ARBA" id="ARBA00005941"/>
    </source>
</evidence>
<comment type="caution">
    <text evidence="7">The sequence shown here is derived from an EMBL/GenBank/DDBJ whole genome shotgun (WGS) entry which is preliminary data.</text>
</comment>
<evidence type="ECO:0000256" key="4">
    <source>
        <dbReference type="ARBA" id="ARBA00022982"/>
    </source>
</evidence>
<dbReference type="PANTHER" id="PTHR36541:SF1">
    <property type="entry name" value="SUPEROXIDE REDUCTASE-RELATED"/>
    <property type="match status" value="1"/>
</dbReference>
<dbReference type="AlphaFoldDB" id="A0A0F9TP08"/>
<reference evidence="7" key="1">
    <citation type="journal article" date="2015" name="Nature">
        <title>Complex archaea that bridge the gap between prokaryotes and eukaryotes.</title>
        <authorList>
            <person name="Spang A."/>
            <person name="Saw J.H."/>
            <person name="Jorgensen S.L."/>
            <person name="Zaremba-Niedzwiedzka K."/>
            <person name="Martijn J."/>
            <person name="Lind A.E."/>
            <person name="van Eijk R."/>
            <person name="Schleper C."/>
            <person name="Guy L."/>
            <person name="Ettema T.J."/>
        </authorList>
    </citation>
    <scope>NUCLEOTIDE SEQUENCE</scope>
</reference>
<evidence type="ECO:0000256" key="3">
    <source>
        <dbReference type="ARBA" id="ARBA00022723"/>
    </source>
</evidence>
<dbReference type="InterPro" id="IPR002742">
    <property type="entry name" value="Desulfoferrodoxin_Fe-bd_dom"/>
</dbReference>
<dbReference type="NCBIfam" id="TIGR00332">
    <property type="entry name" value="neela_ferrous"/>
    <property type="match status" value="1"/>
</dbReference>
<dbReference type="InterPro" id="IPR036073">
    <property type="entry name" value="Desulfoferrodoxin_Fe-bd_dom_sf"/>
</dbReference>
<evidence type="ECO:0000256" key="2">
    <source>
        <dbReference type="ARBA" id="ARBA00022448"/>
    </source>
</evidence>
<keyword evidence="5" id="KW-0408">Iron</keyword>
<organism evidence="7">
    <name type="scientific">marine sediment metagenome</name>
    <dbReference type="NCBI Taxonomy" id="412755"/>
    <lineage>
        <taxon>unclassified sequences</taxon>
        <taxon>metagenomes</taxon>
        <taxon>ecological metagenomes</taxon>
    </lineage>
</organism>
<proteinExistence type="inferred from homology"/>
<dbReference type="Pfam" id="PF01880">
    <property type="entry name" value="Desulfoferrodox"/>
    <property type="match status" value="1"/>
</dbReference>
<dbReference type="InterPro" id="IPR051233">
    <property type="entry name" value="Desulfoferrodoxin_SOR"/>
</dbReference>
<gene>
    <name evidence="7" type="ORF">LCGC14_0367880</name>
</gene>
<dbReference type="GO" id="GO:0016491">
    <property type="term" value="F:oxidoreductase activity"/>
    <property type="evidence" value="ECO:0007669"/>
    <property type="project" value="InterPro"/>
</dbReference>
<dbReference type="SUPFAM" id="SSF49367">
    <property type="entry name" value="Superoxide reductase-like"/>
    <property type="match status" value="1"/>
</dbReference>